<reference evidence="2 3" key="1">
    <citation type="submission" date="2020-06" db="EMBL/GenBank/DDBJ databases">
        <title>High-quality draft genome of sulfate reducer Desulfobacter latus type strain AcrS2 isolated from marine sediment.</title>
        <authorList>
            <person name="Hoppe M."/>
            <person name="Larsen C.K."/>
            <person name="Marshall I.P.G."/>
            <person name="Schramm A."/>
            <person name="Marietou A.G."/>
        </authorList>
    </citation>
    <scope>NUCLEOTIDE SEQUENCE [LARGE SCALE GENOMIC DNA]</scope>
    <source>
        <strain evidence="2 3">AcRS2</strain>
    </source>
</reference>
<dbReference type="AlphaFoldDB" id="A0A850TFF9"/>
<dbReference type="CDD" id="cd16325">
    <property type="entry name" value="LolA"/>
    <property type="match status" value="1"/>
</dbReference>
<keyword evidence="2" id="KW-0449">Lipoprotein</keyword>
<gene>
    <name evidence="2" type="ORF">HXW94_14535</name>
</gene>
<evidence type="ECO:0000256" key="1">
    <source>
        <dbReference type="ARBA" id="ARBA00022729"/>
    </source>
</evidence>
<accession>A0A850TFF9</accession>
<dbReference type="PANTHER" id="PTHR35869:SF1">
    <property type="entry name" value="OUTER-MEMBRANE LIPOPROTEIN CARRIER PROTEIN"/>
    <property type="match status" value="1"/>
</dbReference>
<sequence length="224" mass="25014">MTRMAGLFSAWAMLLISIMVVITLPCNAAQPLDDETAKIVSGIEATYAQKSFSADFEQTSRLTALDVTETAKGKAWFSHPGKMKWAYQSSDNHEIITNGTDLWIYRPEENQVMTGDAAPFFQSGSGGAFLADIRKIREAFTIEPDKSGENVAQLVLTPKKETPELAKVRIMVTLPGYEIPVVETENIYGDTTKFIFTNIRFVPFDEQIFEFTPPPGTEIIEMDR</sequence>
<dbReference type="RefSeq" id="WP_178367638.1">
    <property type="nucleotide sequence ID" value="NZ_JACADJ010000062.1"/>
</dbReference>
<protein>
    <submittedName>
        <fullName evidence="2">Outer membrane lipoprotein carrier protein LolA</fullName>
    </submittedName>
</protein>
<evidence type="ECO:0000313" key="3">
    <source>
        <dbReference type="Proteomes" id="UP000553343"/>
    </source>
</evidence>
<dbReference type="InterPro" id="IPR029046">
    <property type="entry name" value="LolA/LolB/LppX"/>
</dbReference>
<proteinExistence type="predicted"/>
<keyword evidence="1" id="KW-0732">Signal</keyword>
<evidence type="ECO:0000313" key="2">
    <source>
        <dbReference type="EMBL" id="NWH06186.1"/>
    </source>
</evidence>
<dbReference type="InterPro" id="IPR004564">
    <property type="entry name" value="OM_lipoprot_carrier_LolA-like"/>
</dbReference>
<dbReference type="PANTHER" id="PTHR35869">
    <property type="entry name" value="OUTER-MEMBRANE LIPOPROTEIN CARRIER PROTEIN"/>
    <property type="match status" value="1"/>
</dbReference>
<organism evidence="2 3">
    <name type="scientific">Desulfobacter latus</name>
    <dbReference type="NCBI Taxonomy" id="2292"/>
    <lineage>
        <taxon>Bacteria</taxon>
        <taxon>Pseudomonadati</taxon>
        <taxon>Thermodesulfobacteriota</taxon>
        <taxon>Desulfobacteria</taxon>
        <taxon>Desulfobacterales</taxon>
        <taxon>Desulfobacteraceae</taxon>
        <taxon>Desulfobacter</taxon>
    </lineage>
</organism>
<dbReference type="SUPFAM" id="SSF89392">
    <property type="entry name" value="Prokaryotic lipoproteins and lipoprotein localization factors"/>
    <property type="match status" value="1"/>
</dbReference>
<dbReference type="Gene3D" id="2.50.20.10">
    <property type="entry name" value="Lipoprotein localisation LolA/LolB/LppX"/>
    <property type="match status" value="1"/>
</dbReference>
<dbReference type="Pfam" id="PF03548">
    <property type="entry name" value="LolA"/>
    <property type="match status" value="1"/>
</dbReference>
<comment type="caution">
    <text evidence="2">The sequence shown here is derived from an EMBL/GenBank/DDBJ whole genome shotgun (WGS) entry which is preliminary data.</text>
</comment>
<name>A0A850TFF9_9BACT</name>
<keyword evidence="3" id="KW-1185">Reference proteome</keyword>
<dbReference type="EMBL" id="JACADJ010000062">
    <property type="protein sequence ID" value="NWH06186.1"/>
    <property type="molecule type" value="Genomic_DNA"/>
</dbReference>
<dbReference type="Proteomes" id="UP000553343">
    <property type="component" value="Unassembled WGS sequence"/>
</dbReference>